<reference evidence="3 4" key="1">
    <citation type="submission" date="2024-01" db="EMBL/GenBank/DDBJ databases">
        <title>Genome assemblies of Stephania.</title>
        <authorList>
            <person name="Yang L."/>
        </authorList>
    </citation>
    <scope>NUCLEOTIDE SEQUENCE [LARGE SCALE GENOMIC DNA]</scope>
    <source>
        <strain evidence="3">JXDWG</strain>
        <tissue evidence="3">Leaf</tissue>
    </source>
</reference>
<feature type="region of interest" description="Disordered" evidence="1">
    <location>
        <begin position="240"/>
        <end position="272"/>
    </location>
</feature>
<dbReference type="InterPro" id="IPR032795">
    <property type="entry name" value="DUF3741-assoc"/>
</dbReference>
<evidence type="ECO:0000313" key="3">
    <source>
        <dbReference type="EMBL" id="KAK9113123.1"/>
    </source>
</evidence>
<feature type="compositionally biased region" description="Polar residues" evidence="1">
    <location>
        <begin position="555"/>
        <end position="567"/>
    </location>
</feature>
<evidence type="ECO:0000256" key="1">
    <source>
        <dbReference type="SAM" id="MobiDB-lite"/>
    </source>
</evidence>
<feature type="region of interest" description="Disordered" evidence="1">
    <location>
        <begin position="642"/>
        <end position="665"/>
    </location>
</feature>
<sequence>MAKRSDFAQKLLDDLRKRKERLATSQKSNQSSQISAADTYRNFKRPSQGSTEIISPSKTIDSKAWNKHKRLGSEDISLAIKGSSTELVPIGGAQGSDSIADLSMALAFALKNGGSFKKWSLLTIIKWDSWILHIKEISRGAQKLNQILKACSNGVDFDIGNELLKGAIDLQESLRMLVNLQEASEHMVRPQRKQQVRLVELEDDEDGPKFSFHRHSRSSIEDNRKATKNTGIEQRLLSITHKEDNLHEDPGKQAPNYRKSVPHRRSASSGTEFRTITTFKSLNKISNTANAQSEKIRIPNVIAKLMGLEELPPSTESKEMVHKKMHRDMQHNQQGTRSGKDSNRVLQASSKQVDMKTLSFEKHEPLTGSKKMMHINKSSGTPDSSIIPYTDKILITSNTTVKSSVYDKDAKNIGEANILSSLKMLADKINTTSNSNHQLQLNTAILVDRQEKKLIKETTNLNEEKSMKRADFEEPSLKDGFQIVKPQIQKNTDVVCAKEENVRTQEITHQKERKIVNERIPVYRKHQKTLQTITSQQPNILQTSNSPGKRVQAAQKEQQNSKNNIQDNKFKGHERISSNSSKPLFSAVNPQKKPSNGNRTNSGKKTSARTLGSMPLMMPQRAGLLEDFAREGRSNNLKVNMKKPQDENLEQNSSSIGRKTAPEKVPAPVSTVKNIKLLDIPIMQKLGDEIVDKSVNPRVATEKDFPRDMPKKIKKPPSVIQPNQRTNNETAVSVKAFDSEQDFQKRTQNASNLSTCMEDEKVSENKLHKATLGDTIVKVSDSQEVSIISLLINGDSRSFDATSVQTKGMHEDAIEGVGKSSIQEGEEIPKSETSGLLTENEEHLKQVLVKSQLFLNAAEALYRIHIPVEIFHASANKHQDEDDKLVLDSAYEVMKRKGRRQELLYRFHTSNGATRMKCLDDLVKDLNRDLEKFKFCAGYRCNDYNAADCLHEMLLNDVENRRPDVNCMWDFGWNGTMYAFLEKEEVVRDVEKYMLNLLIDDVMVDMLSISVTV</sequence>
<dbReference type="Pfam" id="PF14383">
    <property type="entry name" value="VARLMGL"/>
    <property type="match status" value="1"/>
</dbReference>
<feature type="domain" description="DUF3741" evidence="2">
    <location>
        <begin position="289"/>
        <end position="315"/>
    </location>
</feature>
<dbReference type="EMBL" id="JBBNAG010000008">
    <property type="protein sequence ID" value="KAK9113123.1"/>
    <property type="molecule type" value="Genomic_DNA"/>
</dbReference>
<feature type="compositionally biased region" description="Polar residues" evidence="1">
    <location>
        <begin position="23"/>
        <end position="36"/>
    </location>
</feature>
<feature type="region of interest" description="Disordered" evidence="1">
    <location>
        <begin position="530"/>
        <end position="616"/>
    </location>
</feature>
<comment type="caution">
    <text evidence="3">The sequence shown here is derived from an EMBL/GenBank/DDBJ whole genome shotgun (WGS) entry which is preliminary data.</text>
</comment>
<feature type="compositionally biased region" description="Polar residues" evidence="1">
    <location>
        <begin position="577"/>
        <end position="610"/>
    </location>
</feature>
<protein>
    <recommendedName>
        <fullName evidence="2">DUF3741 domain-containing protein</fullName>
    </recommendedName>
</protein>
<keyword evidence="4" id="KW-1185">Reference proteome</keyword>
<accession>A0AAP0NND3</accession>
<gene>
    <name evidence="3" type="ORF">Scep_020642</name>
</gene>
<name>A0AAP0NND3_9MAGN</name>
<dbReference type="PANTHER" id="PTHR34282:SF1">
    <property type="entry name" value="DUF3741 DOMAIN-CONTAINING PROTEIN"/>
    <property type="match status" value="1"/>
</dbReference>
<feature type="region of interest" description="Disordered" evidence="1">
    <location>
        <begin position="20"/>
        <end position="40"/>
    </location>
</feature>
<proteinExistence type="predicted"/>
<feature type="compositionally biased region" description="Basic and acidic residues" evidence="1">
    <location>
        <begin position="240"/>
        <end position="251"/>
    </location>
</feature>
<dbReference type="Proteomes" id="UP001419268">
    <property type="component" value="Unassembled WGS sequence"/>
</dbReference>
<evidence type="ECO:0000259" key="2">
    <source>
        <dbReference type="Pfam" id="PF14383"/>
    </source>
</evidence>
<dbReference type="AlphaFoldDB" id="A0AAP0NND3"/>
<feature type="compositionally biased region" description="Polar residues" evidence="1">
    <location>
        <begin position="530"/>
        <end position="547"/>
    </location>
</feature>
<organism evidence="3 4">
    <name type="scientific">Stephania cephalantha</name>
    <dbReference type="NCBI Taxonomy" id="152367"/>
    <lineage>
        <taxon>Eukaryota</taxon>
        <taxon>Viridiplantae</taxon>
        <taxon>Streptophyta</taxon>
        <taxon>Embryophyta</taxon>
        <taxon>Tracheophyta</taxon>
        <taxon>Spermatophyta</taxon>
        <taxon>Magnoliopsida</taxon>
        <taxon>Ranunculales</taxon>
        <taxon>Menispermaceae</taxon>
        <taxon>Menispermoideae</taxon>
        <taxon>Cissampelideae</taxon>
        <taxon>Stephania</taxon>
    </lineage>
</organism>
<dbReference type="PANTHER" id="PTHR34282">
    <property type="entry name" value="OS01G0228800 PROTEIN-RELATED"/>
    <property type="match status" value="1"/>
</dbReference>
<evidence type="ECO:0000313" key="4">
    <source>
        <dbReference type="Proteomes" id="UP001419268"/>
    </source>
</evidence>